<evidence type="ECO:0000313" key="3">
    <source>
        <dbReference type="Proteomes" id="UP001235712"/>
    </source>
</evidence>
<keyword evidence="3" id="KW-1185">Reference proteome</keyword>
<feature type="transmembrane region" description="Helical" evidence="1">
    <location>
        <begin position="176"/>
        <end position="196"/>
    </location>
</feature>
<feature type="transmembrane region" description="Helical" evidence="1">
    <location>
        <begin position="55"/>
        <end position="75"/>
    </location>
</feature>
<evidence type="ECO:0000313" key="2">
    <source>
        <dbReference type="EMBL" id="MDP9829944.1"/>
    </source>
</evidence>
<dbReference type="EMBL" id="JAUSQZ010000001">
    <property type="protein sequence ID" value="MDP9829944.1"/>
    <property type="molecule type" value="Genomic_DNA"/>
</dbReference>
<proteinExistence type="predicted"/>
<organism evidence="2 3">
    <name type="scientific">Kineosporia succinea</name>
    <dbReference type="NCBI Taxonomy" id="84632"/>
    <lineage>
        <taxon>Bacteria</taxon>
        <taxon>Bacillati</taxon>
        <taxon>Actinomycetota</taxon>
        <taxon>Actinomycetes</taxon>
        <taxon>Kineosporiales</taxon>
        <taxon>Kineosporiaceae</taxon>
        <taxon>Kineosporia</taxon>
    </lineage>
</organism>
<sequence length="224" mass="23029">MDVLETVVHHGPLPRLVEVNWPRLLAGALGFGVLGGVTTAWLLLAAGSSVGMSRLTWVTGVVLPGVLVLGTGWWLSPAGRAGESGGVVGALRWGLSPARTVPFALVSALVSMLVESWSEIGWSDFGIETAMQWVWFGGFLGLWGAGFGLLTSGVSAAIAVGVLLPRRGRMSLAGAHVLVAWVAGLMTFAAALLVSAMLGEASLVSCPVAIAVAGSVFTTHRCLS</sequence>
<dbReference type="Proteomes" id="UP001235712">
    <property type="component" value="Unassembled WGS sequence"/>
</dbReference>
<comment type="caution">
    <text evidence="2">The sequence shown here is derived from an EMBL/GenBank/DDBJ whole genome shotgun (WGS) entry which is preliminary data.</text>
</comment>
<gene>
    <name evidence="2" type="ORF">J2S57_005693</name>
</gene>
<evidence type="ECO:0000256" key="1">
    <source>
        <dbReference type="SAM" id="Phobius"/>
    </source>
</evidence>
<feature type="transmembrane region" description="Helical" evidence="1">
    <location>
        <begin position="24"/>
        <end position="43"/>
    </location>
</feature>
<dbReference type="RefSeq" id="WP_307248646.1">
    <property type="nucleotide sequence ID" value="NZ_JAUSQZ010000001.1"/>
</dbReference>
<keyword evidence="1" id="KW-1133">Transmembrane helix</keyword>
<feature type="transmembrane region" description="Helical" evidence="1">
    <location>
        <begin position="133"/>
        <end position="164"/>
    </location>
</feature>
<keyword evidence="1" id="KW-0812">Transmembrane</keyword>
<keyword evidence="1" id="KW-0472">Membrane</keyword>
<name>A0ABT9PB74_9ACTN</name>
<reference evidence="2 3" key="1">
    <citation type="submission" date="2023-07" db="EMBL/GenBank/DDBJ databases">
        <title>Sequencing the genomes of 1000 actinobacteria strains.</title>
        <authorList>
            <person name="Klenk H.-P."/>
        </authorList>
    </citation>
    <scope>NUCLEOTIDE SEQUENCE [LARGE SCALE GENOMIC DNA]</scope>
    <source>
        <strain evidence="2 3">DSM 44388</strain>
    </source>
</reference>
<protein>
    <submittedName>
        <fullName evidence="2">Uncharacterized protein</fullName>
    </submittedName>
</protein>
<accession>A0ABT9PB74</accession>